<dbReference type="EMBL" id="ANJA01001651">
    <property type="protein sequence ID" value="ETO75571.1"/>
    <property type="molecule type" value="Genomic_DNA"/>
</dbReference>
<evidence type="ECO:0000313" key="1">
    <source>
        <dbReference type="EMBL" id="ETO75571.1"/>
    </source>
</evidence>
<comment type="caution">
    <text evidence="1">The sequence shown here is derived from an EMBL/GenBank/DDBJ whole genome shotgun (WGS) entry which is preliminary data.</text>
</comment>
<dbReference type="PANTHER" id="PTHR31569">
    <property type="entry name" value="SWIM-TYPE DOMAIN-CONTAINING PROTEIN"/>
    <property type="match status" value="1"/>
</dbReference>
<dbReference type="AlphaFoldDB" id="A0A081A9L0"/>
<name>A0A081A9L0_PHYNI</name>
<evidence type="ECO:0000313" key="2">
    <source>
        <dbReference type="Proteomes" id="UP000028582"/>
    </source>
</evidence>
<protein>
    <recommendedName>
        <fullName evidence="3">SWIM-type domain-containing protein</fullName>
    </recommendedName>
</protein>
<dbReference type="InterPro" id="IPR052579">
    <property type="entry name" value="Zinc_finger_SWIM"/>
</dbReference>
<proteinExistence type="predicted"/>
<reference evidence="1 2" key="1">
    <citation type="submission" date="2013-11" db="EMBL/GenBank/DDBJ databases">
        <title>The Genome Sequence of Phytophthora parasitica P1976.</title>
        <authorList>
            <consortium name="The Broad Institute Genomics Platform"/>
            <person name="Russ C."/>
            <person name="Tyler B."/>
            <person name="Panabieres F."/>
            <person name="Shan W."/>
            <person name="Tripathy S."/>
            <person name="Grunwald N."/>
            <person name="Machado M."/>
            <person name="Johnson C.S."/>
            <person name="Walker B."/>
            <person name="Young S."/>
            <person name="Zeng Q."/>
            <person name="Gargeya S."/>
            <person name="Fitzgerald M."/>
            <person name="Haas B."/>
            <person name="Abouelleil A."/>
            <person name="Allen A.W."/>
            <person name="Alvarado L."/>
            <person name="Arachchi H.M."/>
            <person name="Berlin A.M."/>
            <person name="Chapman S.B."/>
            <person name="Gainer-Dewar J."/>
            <person name="Goldberg J."/>
            <person name="Griggs A."/>
            <person name="Gujja S."/>
            <person name="Hansen M."/>
            <person name="Howarth C."/>
            <person name="Imamovic A."/>
            <person name="Ireland A."/>
            <person name="Larimer J."/>
            <person name="McCowan C."/>
            <person name="Murphy C."/>
            <person name="Pearson M."/>
            <person name="Poon T.W."/>
            <person name="Priest M."/>
            <person name="Roberts A."/>
            <person name="Saif S."/>
            <person name="Shea T."/>
            <person name="Sisk P."/>
            <person name="Sykes S."/>
            <person name="Wortman J."/>
            <person name="Nusbaum C."/>
            <person name="Birren B."/>
        </authorList>
    </citation>
    <scope>NUCLEOTIDE SEQUENCE [LARGE SCALE GENOMIC DNA]</scope>
    <source>
        <strain evidence="1 2">P1976</strain>
    </source>
</reference>
<organism evidence="1 2">
    <name type="scientific">Phytophthora nicotianae P1976</name>
    <dbReference type="NCBI Taxonomy" id="1317066"/>
    <lineage>
        <taxon>Eukaryota</taxon>
        <taxon>Sar</taxon>
        <taxon>Stramenopiles</taxon>
        <taxon>Oomycota</taxon>
        <taxon>Peronosporomycetes</taxon>
        <taxon>Peronosporales</taxon>
        <taxon>Peronosporaceae</taxon>
        <taxon>Phytophthora</taxon>
    </lineage>
</organism>
<evidence type="ECO:0008006" key="3">
    <source>
        <dbReference type="Google" id="ProtNLM"/>
    </source>
</evidence>
<sequence>MNEVSVIREATVLLCHFHVLKYLRTVGREAKFGRYAANEYESMRHLFVNLADASTLDEYDRNLAVLNKFACARGNVSFWEYFCENWDSTKDMWTTYCRQALPHFRNNTNNRFKPNLGKLKLRLEASSTMKECLELLMRHQRRSENEFHARLAFEGQWVNKLYGEELSLVLQVCTPWVAATMKPEYEFAMSSQADTVYQIEVDANAAAKVRSDRGTYMFNKIEWVCDCDFASTLQPPCRHVMFFSGQSPRSTLLFPYQVSMLDGASAHRLILWVSPMWMVCTTLRRLFMRRNTTLNIIFFNLDNILVANLDNILVANLDNILVANLDHNLDNILMFNLDTGLDNTVEYAIVRRPPHIA</sequence>
<dbReference type="Proteomes" id="UP000028582">
    <property type="component" value="Unassembled WGS sequence"/>
</dbReference>
<accession>A0A081A9L0</accession>
<dbReference type="PANTHER" id="PTHR31569:SF4">
    <property type="entry name" value="SWIM-TYPE DOMAIN-CONTAINING PROTEIN"/>
    <property type="match status" value="1"/>
</dbReference>
<gene>
    <name evidence="1" type="ORF">F444_08876</name>
</gene>